<dbReference type="FunFam" id="1.10.630.10:FF:000018">
    <property type="entry name" value="Cytochrome P450 monooxygenase"/>
    <property type="match status" value="1"/>
</dbReference>
<dbReference type="PANTHER" id="PTHR46696:SF1">
    <property type="entry name" value="CYTOCHROME P450 YJIB-RELATED"/>
    <property type="match status" value="1"/>
</dbReference>
<sequence>MRADPGVRKHVVKTLATELNAWVVTGFEDARSLLADPRLGKDVERLREVMTANAVNPADTIARTPRSMLFSDPPDHTRLRKLLGNVFTMRRVERLRPWIEEATDGLLDAVPPGEEFDLVERIAMALPTYVIGRLLGVPQERHDDFREWNGTLASLHTTAAEKVEAHRRTFAYLTDLIAEKRRDPGDDIVSALIAAQDDGGRIADDELLSSTFLLMNAGYETTAHMIGSGALALLRNPGQRELLRRDPGLVPGAVEEFLRYESPLNMSTIRYTADPVEVGDVTIPAGEIVFVALLAANRDPAAFEDPDRFDVTRTGRSHLSFGHGIHHCIGAPLARMEGDIVFRRLVTRFATWELAVPAAELRWKYSAQFRGLERLPVRLS</sequence>
<dbReference type="Proteomes" id="UP000431901">
    <property type="component" value="Unassembled WGS sequence"/>
</dbReference>
<evidence type="ECO:0000313" key="8">
    <source>
        <dbReference type="EMBL" id="MXQ63515.1"/>
    </source>
</evidence>
<dbReference type="CDD" id="cd11029">
    <property type="entry name" value="CYP107-like"/>
    <property type="match status" value="1"/>
</dbReference>
<dbReference type="OrthoDB" id="4133219at2"/>
<comment type="similarity">
    <text evidence="1 7">Belongs to the cytochrome P450 family.</text>
</comment>
<evidence type="ECO:0000256" key="3">
    <source>
        <dbReference type="ARBA" id="ARBA00022723"/>
    </source>
</evidence>
<dbReference type="AlphaFoldDB" id="A0A6I4W598"/>
<evidence type="ECO:0000256" key="6">
    <source>
        <dbReference type="ARBA" id="ARBA00023033"/>
    </source>
</evidence>
<keyword evidence="4 7" id="KW-0560">Oxidoreductase</keyword>
<evidence type="ECO:0000256" key="4">
    <source>
        <dbReference type="ARBA" id="ARBA00023002"/>
    </source>
</evidence>
<keyword evidence="3 7" id="KW-0479">Metal-binding</keyword>
<protein>
    <submittedName>
        <fullName evidence="8">Cytochrome P450</fullName>
    </submittedName>
</protein>
<dbReference type="SUPFAM" id="SSF48264">
    <property type="entry name" value="Cytochrome P450"/>
    <property type="match status" value="1"/>
</dbReference>
<evidence type="ECO:0000256" key="7">
    <source>
        <dbReference type="RuleBase" id="RU000461"/>
    </source>
</evidence>
<evidence type="ECO:0000256" key="2">
    <source>
        <dbReference type="ARBA" id="ARBA00022617"/>
    </source>
</evidence>
<dbReference type="InterPro" id="IPR017972">
    <property type="entry name" value="Cyt_P450_CS"/>
</dbReference>
<evidence type="ECO:0000313" key="9">
    <source>
        <dbReference type="Proteomes" id="UP000431901"/>
    </source>
</evidence>
<organism evidence="8 9">
    <name type="scientific">Actinomadura rayongensis</name>
    <dbReference type="NCBI Taxonomy" id="1429076"/>
    <lineage>
        <taxon>Bacteria</taxon>
        <taxon>Bacillati</taxon>
        <taxon>Actinomycetota</taxon>
        <taxon>Actinomycetes</taxon>
        <taxon>Streptosporangiales</taxon>
        <taxon>Thermomonosporaceae</taxon>
        <taxon>Actinomadura</taxon>
    </lineage>
</organism>
<dbReference type="EMBL" id="WUTW01000001">
    <property type="protein sequence ID" value="MXQ63515.1"/>
    <property type="molecule type" value="Genomic_DNA"/>
</dbReference>
<dbReference type="Gene3D" id="1.10.630.10">
    <property type="entry name" value="Cytochrome P450"/>
    <property type="match status" value="1"/>
</dbReference>
<dbReference type="Pfam" id="PF00067">
    <property type="entry name" value="p450"/>
    <property type="match status" value="2"/>
</dbReference>
<keyword evidence="5 7" id="KW-0408">Iron</keyword>
<keyword evidence="9" id="KW-1185">Reference proteome</keyword>
<dbReference type="PROSITE" id="PS00086">
    <property type="entry name" value="CYTOCHROME_P450"/>
    <property type="match status" value="1"/>
</dbReference>
<dbReference type="PRINTS" id="PR00359">
    <property type="entry name" value="BP450"/>
</dbReference>
<dbReference type="GO" id="GO:0005506">
    <property type="term" value="F:iron ion binding"/>
    <property type="evidence" value="ECO:0007669"/>
    <property type="project" value="InterPro"/>
</dbReference>
<dbReference type="GO" id="GO:0020037">
    <property type="term" value="F:heme binding"/>
    <property type="evidence" value="ECO:0007669"/>
    <property type="project" value="InterPro"/>
</dbReference>
<keyword evidence="2 7" id="KW-0349">Heme</keyword>
<reference evidence="8 9" key="1">
    <citation type="submission" date="2019-12" db="EMBL/GenBank/DDBJ databases">
        <title>Nocardia macrotermitis sp. nov. and Nocardia aurantia sp. nov., isolated from the gut of the fungus growing-termite Macrotermes natalensis.</title>
        <authorList>
            <person name="Christine B."/>
            <person name="Rene B."/>
        </authorList>
    </citation>
    <scope>NUCLEOTIDE SEQUENCE [LARGE SCALE GENOMIC DNA]</scope>
    <source>
        <strain evidence="8 9">DSM 102126</strain>
    </source>
</reference>
<evidence type="ECO:0000256" key="5">
    <source>
        <dbReference type="ARBA" id="ARBA00023004"/>
    </source>
</evidence>
<name>A0A6I4W598_9ACTN</name>
<dbReference type="InterPro" id="IPR036396">
    <property type="entry name" value="Cyt_P450_sf"/>
</dbReference>
<accession>A0A6I4W598</accession>
<keyword evidence="6 7" id="KW-0503">Monooxygenase</keyword>
<comment type="caution">
    <text evidence="8">The sequence shown here is derived from an EMBL/GenBank/DDBJ whole genome shotgun (WGS) entry which is preliminary data.</text>
</comment>
<dbReference type="PANTHER" id="PTHR46696">
    <property type="entry name" value="P450, PUTATIVE (EUROFUNG)-RELATED"/>
    <property type="match status" value="1"/>
</dbReference>
<dbReference type="GO" id="GO:0004497">
    <property type="term" value="F:monooxygenase activity"/>
    <property type="evidence" value="ECO:0007669"/>
    <property type="project" value="UniProtKB-KW"/>
</dbReference>
<dbReference type="GO" id="GO:0016705">
    <property type="term" value="F:oxidoreductase activity, acting on paired donors, with incorporation or reduction of molecular oxygen"/>
    <property type="evidence" value="ECO:0007669"/>
    <property type="project" value="InterPro"/>
</dbReference>
<dbReference type="InterPro" id="IPR002397">
    <property type="entry name" value="Cyt_P450_B"/>
</dbReference>
<evidence type="ECO:0000256" key="1">
    <source>
        <dbReference type="ARBA" id="ARBA00010617"/>
    </source>
</evidence>
<proteinExistence type="inferred from homology"/>
<dbReference type="InterPro" id="IPR001128">
    <property type="entry name" value="Cyt_P450"/>
</dbReference>
<gene>
    <name evidence="8" type="ORF">GQ466_05685</name>
</gene>